<protein>
    <submittedName>
        <fullName evidence="2">Unannotated protein</fullName>
    </submittedName>
</protein>
<dbReference type="InterPro" id="IPR006638">
    <property type="entry name" value="Elp3/MiaA/NifB-like_rSAM"/>
</dbReference>
<organism evidence="2">
    <name type="scientific">freshwater metagenome</name>
    <dbReference type="NCBI Taxonomy" id="449393"/>
    <lineage>
        <taxon>unclassified sequences</taxon>
        <taxon>metagenomes</taxon>
        <taxon>ecological metagenomes</taxon>
    </lineage>
</organism>
<name>A0A6J6I188_9ZZZZ</name>
<dbReference type="InterPro" id="IPR058240">
    <property type="entry name" value="rSAM_sf"/>
</dbReference>
<dbReference type="SFLD" id="SFLDS00029">
    <property type="entry name" value="Radical_SAM"/>
    <property type="match status" value="1"/>
</dbReference>
<proteinExistence type="predicted"/>
<dbReference type="Gene3D" id="3.80.30.20">
    <property type="entry name" value="tm_1862 like domain"/>
    <property type="match status" value="1"/>
</dbReference>
<dbReference type="PROSITE" id="PS51918">
    <property type="entry name" value="RADICAL_SAM"/>
    <property type="match status" value="1"/>
</dbReference>
<dbReference type="AlphaFoldDB" id="A0A6J6I188"/>
<gene>
    <name evidence="2" type="ORF">UFOPK1835_01512</name>
</gene>
<reference evidence="2" key="1">
    <citation type="submission" date="2020-05" db="EMBL/GenBank/DDBJ databases">
        <authorList>
            <person name="Chiriac C."/>
            <person name="Salcher M."/>
            <person name="Ghai R."/>
            <person name="Kavagutti S V."/>
        </authorList>
    </citation>
    <scope>NUCLEOTIDE SEQUENCE</scope>
</reference>
<dbReference type="PANTHER" id="PTHR42731:SF1">
    <property type="entry name" value="RADICAL SAM DOMAIN PROTEIN"/>
    <property type="match status" value="1"/>
</dbReference>
<dbReference type="GO" id="GO:0051536">
    <property type="term" value="F:iron-sulfur cluster binding"/>
    <property type="evidence" value="ECO:0007669"/>
    <property type="project" value="InterPro"/>
</dbReference>
<dbReference type="EMBL" id="CAEZUP010000073">
    <property type="protein sequence ID" value="CAB4617569.1"/>
    <property type="molecule type" value="Genomic_DNA"/>
</dbReference>
<dbReference type="GO" id="GO:0003824">
    <property type="term" value="F:catalytic activity"/>
    <property type="evidence" value="ECO:0007669"/>
    <property type="project" value="InterPro"/>
</dbReference>
<evidence type="ECO:0000313" key="2">
    <source>
        <dbReference type="EMBL" id="CAB4617569.1"/>
    </source>
</evidence>
<dbReference type="InterPro" id="IPR023404">
    <property type="entry name" value="rSAM_horseshoe"/>
</dbReference>
<dbReference type="CDD" id="cd01335">
    <property type="entry name" value="Radical_SAM"/>
    <property type="match status" value="1"/>
</dbReference>
<evidence type="ECO:0000259" key="1">
    <source>
        <dbReference type="PROSITE" id="PS51918"/>
    </source>
</evidence>
<dbReference type="SFLD" id="SFLDG01082">
    <property type="entry name" value="B12-binding_domain_containing"/>
    <property type="match status" value="1"/>
</dbReference>
<accession>A0A6J6I188</accession>
<feature type="domain" description="Radical SAM core" evidence="1">
    <location>
        <begin position="258"/>
        <end position="499"/>
    </location>
</feature>
<dbReference type="SUPFAM" id="SSF102114">
    <property type="entry name" value="Radical SAM enzymes"/>
    <property type="match status" value="1"/>
</dbReference>
<dbReference type="PANTHER" id="PTHR42731">
    <property type="entry name" value="SLL1084 PROTEIN"/>
    <property type="match status" value="1"/>
</dbReference>
<dbReference type="InterPro" id="IPR007197">
    <property type="entry name" value="rSAM"/>
</dbReference>
<dbReference type="Gene3D" id="3.40.50.280">
    <property type="entry name" value="Cobalamin-binding domain"/>
    <property type="match status" value="1"/>
</dbReference>
<dbReference type="InterPro" id="IPR045784">
    <property type="entry name" value="Radical_SAM_N2"/>
</dbReference>
<dbReference type="Pfam" id="PF19864">
    <property type="entry name" value="Radical_SAM_N2"/>
    <property type="match status" value="1"/>
</dbReference>
<dbReference type="InterPro" id="IPR023862">
    <property type="entry name" value="CHP03960_rSAM"/>
</dbReference>
<dbReference type="SMART" id="SM00729">
    <property type="entry name" value="Elp3"/>
    <property type="match status" value="1"/>
</dbReference>
<dbReference type="Pfam" id="PF04055">
    <property type="entry name" value="Radical_SAM"/>
    <property type="match status" value="1"/>
</dbReference>
<dbReference type="NCBIfam" id="TIGR03960">
    <property type="entry name" value="rSAM_fuse_unch"/>
    <property type="match status" value="1"/>
</dbReference>
<sequence length="653" mass="72307">MNGLWPQLEPLLAKVAKPARYIGLEDGSQRPEHANDRVAWLLAYPDTYEIGLPNQGLQILYEILNERPDAVAERAYAPWTDLEALLREHGLPLFSLDTHRPATDFDIIGFNLSAELTYTNLLNMVDLAGAPVRSADRLEHHPLIAAGGHCTYNPEPIADFLDFVVLGDGEEIVAEITEVVGAWKVSGRPAGSRAAMLRELSHVSGVYVPSMYDVTYDGSALAAITPRFADVPETVEKRTVADLADFPYPKNQLVPLTEVVHDRLNVEVFRGCTRGCRFCQAGMITRPVRERPAEQVRTMVEDGLRRTGYDEVALTSLSTADFSGIEDLVRDIADSTSNNSPVSVSLPSLRVDAFGVGIATQLQKGRRTGLTFAPEAGTWRMRQVINKLIREEDLYSAVEAAYANGWRRVKLYFLTGLPTETDEDTLGIAELARNCVELGKKYTKSPSVTVSVGGFVPKPFTPFQWFGQNTVEELRRKINLLRDATRKSHGVQIKWHDPKATMVEGIMSRGDRRVGAAIETVWRNGGTFQEWSECFDLDLWLEAMAEHGLDPDWYAYRHRTETEILPWDHLSAGLHKDFLWQDWRDALAEVGLPDCRWTPCYDCGACTGYSIEHIVASATPPAGGSQGTGQDLGSSVPVSLLGRKPEAAAVGVE</sequence>